<accession>A0AAD4HTQ5</accession>
<proteinExistence type="predicted"/>
<organism evidence="2 3">
    <name type="scientific">Suillus fuscotomentosus</name>
    <dbReference type="NCBI Taxonomy" id="1912939"/>
    <lineage>
        <taxon>Eukaryota</taxon>
        <taxon>Fungi</taxon>
        <taxon>Dikarya</taxon>
        <taxon>Basidiomycota</taxon>
        <taxon>Agaricomycotina</taxon>
        <taxon>Agaricomycetes</taxon>
        <taxon>Agaricomycetidae</taxon>
        <taxon>Boletales</taxon>
        <taxon>Suillineae</taxon>
        <taxon>Suillaceae</taxon>
        <taxon>Suillus</taxon>
    </lineage>
</organism>
<evidence type="ECO:0000313" key="2">
    <source>
        <dbReference type="EMBL" id="KAG1907034.1"/>
    </source>
</evidence>
<feature type="domain" description="DUF6830" evidence="1">
    <location>
        <begin position="713"/>
        <end position="870"/>
    </location>
</feature>
<reference evidence="2" key="1">
    <citation type="journal article" date="2020" name="New Phytol.">
        <title>Comparative genomics reveals dynamic genome evolution in host specialist ectomycorrhizal fungi.</title>
        <authorList>
            <person name="Lofgren L.A."/>
            <person name="Nguyen N.H."/>
            <person name="Vilgalys R."/>
            <person name="Ruytinx J."/>
            <person name="Liao H.L."/>
            <person name="Branco S."/>
            <person name="Kuo A."/>
            <person name="LaButti K."/>
            <person name="Lipzen A."/>
            <person name="Andreopoulos W."/>
            <person name="Pangilinan J."/>
            <person name="Riley R."/>
            <person name="Hundley H."/>
            <person name="Na H."/>
            <person name="Barry K."/>
            <person name="Grigoriev I.V."/>
            <person name="Stajich J.E."/>
            <person name="Kennedy P.G."/>
        </authorList>
    </citation>
    <scope>NUCLEOTIDE SEQUENCE</scope>
    <source>
        <strain evidence="2">FC203</strain>
    </source>
</reference>
<protein>
    <recommendedName>
        <fullName evidence="1">DUF6830 domain-containing protein</fullName>
    </recommendedName>
</protein>
<sequence>MALVPSHCPSCGKQFKDHTSVARHMSQPRSGCNSWLDDLIQLNSILPSSTEHDPMVVDDINDPQVDASSYDFWSQGEDLDSEGGTRDEDSEVKATDYFPEPPLAFEEGYTFLSLFDADENSIYRKTNLYYPFSGRREWRLAAWLLRSGLSMEKINSFLALEMIDDLPLSFHSAKELRGRAESLPSSPRWKSQVIQMLHPTKSPAVLYWRDPLECIATIFNHPLFRNCLDYTSRKEYSTTQRHSRIYTEWMMGDHAWEMQSALPHGATLLGTILSLDKTCITALSGDRVAHPLLISLANIYMTTRLKSSSNAFLLTALLPVTKFVHKNKRMRGVLQDRLVHNCLNIVLEPLKLAARNGVMMSDPMGRSRYCFTMLASYIADTPEAMMLACVGGKTSPVTIAMYKQFGDPFQHEPRTRAKTLEQLKIVRSRACPDDLEAFFREAQKFRLNGMDEPFWWDWLLAEPSRFFTPESLHHIHKEFWDHDAQWIILAVGKSEIDFRFSIIQPTTGYRHFHTGISKLKQRSIIAVSTDAAPPGVVVAVHALMHFRYLVQSPSIDDRDLTRITAALDEFHVNKHAIIAAGVRQGKGGKVIDNWHIPKLELMQSIVPSIRNSGIIAQWSADVTEHAHITEVKDPARSSNNNNYDPQICRYLDRADKCNRFDLATSLLDHSEDTGVVGEEFVEEDDEIDYYMDVIPTELPSPTRRPGQPRPITDYFSIAKILQQKEVGSVPVPLRSFVVGRTALHLAYDPSIKNTTVDEVAIMFGLPDLRPAIADFLYREATYGSHIHSIGGPRRAAHDAELPFDKVQVWFKVRLQETEFHDPHIIRPAQTLNCAPPSDPWTLGHYDTVIIQTSSGHSWPASGLSGHSIAQIRLVIRPVGKSKTRWAWDNQYLTYVQHFDISSERNPTTQLHTVKRAKRSNGTRMGDIIPVSQFKAPVHLIPRFGTTADMRLTAYNSMEHATEFWLNYFWDKHTFFALSE</sequence>
<dbReference type="AlphaFoldDB" id="A0AAD4HTQ5"/>
<dbReference type="GeneID" id="64663856"/>
<comment type="caution">
    <text evidence="2">The sequence shown here is derived from an EMBL/GenBank/DDBJ whole genome shotgun (WGS) entry which is preliminary data.</text>
</comment>
<gene>
    <name evidence="2" type="ORF">F5891DRAFT_1229951</name>
</gene>
<dbReference type="InterPro" id="IPR041078">
    <property type="entry name" value="Plavaka"/>
</dbReference>
<dbReference type="InterPro" id="IPR049233">
    <property type="entry name" value="DUF6830"/>
</dbReference>
<dbReference type="Pfam" id="PF20722">
    <property type="entry name" value="DUF6830"/>
    <property type="match status" value="1"/>
</dbReference>
<dbReference type="Pfam" id="PF18759">
    <property type="entry name" value="Plavaka"/>
    <property type="match status" value="1"/>
</dbReference>
<dbReference type="RefSeq" id="XP_041232609.1">
    <property type="nucleotide sequence ID" value="XM_041369558.1"/>
</dbReference>
<dbReference type="EMBL" id="JABBWK010000003">
    <property type="protein sequence ID" value="KAG1907034.1"/>
    <property type="molecule type" value="Genomic_DNA"/>
</dbReference>
<keyword evidence="3" id="KW-1185">Reference proteome</keyword>
<dbReference type="Proteomes" id="UP001195769">
    <property type="component" value="Unassembled WGS sequence"/>
</dbReference>
<evidence type="ECO:0000313" key="3">
    <source>
        <dbReference type="Proteomes" id="UP001195769"/>
    </source>
</evidence>
<name>A0AAD4HTQ5_9AGAM</name>
<evidence type="ECO:0000259" key="1">
    <source>
        <dbReference type="Pfam" id="PF20722"/>
    </source>
</evidence>